<evidence type="ECO:0000256" key="2">
    <source>
        <dbReference type="SAM" id="SignalP"/>
    </source>
</evidence>
<keyword evidence="4" id="KW-1185">Reference proteome</keyword>
<feature type="region of interest" description="Disordered" evidence="1">
    <location>
        <begin position="39"/>
        <end position="61"/>
    </location>
</feature>
<comment type="caution">
    <text evidence="3">The sequence shown here is derived from an EMBL/GenBank/DDBJ whole genome shotgun (WGS) entry which is preliminary data.</text>
</comment>
<protein>
    <submittedName>
        <fullName evidence="3">Uncharacterized protein</fullName>
    </submittedName>
</protein>
<sequence length="172" mass="18249">MRMSRPVLVAMLAVTSPLSAQEAEQPGVSPSKVVILPPPSKPVALPGAPRTRRQTVSTETSRNAPVNGVLVLYGNERCPTNGNGEEIVVCQRRGAEEQFRIPKEVRTLEVTPENESWAAREKGNQDVGAVGIGSCSTVGAGGATGCFVQNARRAKREAQARGEDATPDLSPY</sequence>
<evidence type="ECO:0000313" key="4">
    <source>
        <dbReference type="Proteomes" id="UP000197290"/>
    </source>
</evidence>
<feature type="region of interest" description="Disordered" evidence="1">
    <location>
        <begin position="152"/>
        <end position="172"/>
    </location>
</feature>
<evidence type="ECO:0000256" key="1">
    <source>
        <dbReference type="SAM" id="MobiDB-lite"/>
    </source>
</evidence>
<gene>
    <name evidence="3" type="ORF">SPDO_15910</name>
</gene>
<feature type="chain" id="PRO_5012738154" evidence="2">
    <location>
        <begin position="23"/>
        <end position="172"/>
    </location>
</feature>
<organism evidence="3 4">
    <name type="scientific">Sphingomonas dokdonensis</name>
    <dbReference type="NCBI Taxonomy" id="344880"/>
    <lineage>
        <taxon>Bacteria</taxon>
        <taxon>Pseudomonadati</taxon>
        <taxon>Pseudomonadota</taxon>
        <taxon>Alphaproteobacteria</taxon>
        <taxon>Sphingomonadales</taxon>
        <taxon>Sphingomonadaceae</taxon>
        <taxon>Sphingomonas</taxon>
    </lineage>
</organism>
<dbReference type="Proteomes" id="UP000197290">
    <property type="component" value="Unassembled WGS sequence"/>
</dbReference>
<name>A0A245ZPB4_9SPHN</name>
<reference evidence="3 4" key="1">
    <citation type="submission" date="2017-03" db="EMBL/GenBank/DDBJ databases">
        <title>Genome sequence of Sphingomonas dokdonensis DSM 21029.</title>
        <authorList>
            <person name="Poehlein A."/>
            <person name="Wuebbeler J.H."/>
            <person name="Steinbuechel A."/>
            <person name="Daniel R."/>
        </authorList>
    </citation>
    <scope>NUCLEOTIDE SEQUENCE [LARGE SCALE GENOMIC DNA]</scope>
    <source>
        <strain evidence="3 4">DSM 21029</strain>
    </source>
</reference>
<keyword evidence="2" id="KW-0732">Signal</keyword>
<proteinExistence type="predicted"/>
<accession>A0A245ZPB4</accession>
<dbReference type="AlphaFoldDB" id="A0A245ZPB4"/>
<evidence type="ECO:0000313" key="3">
    <source>
        <dbReference type="EMBL" id="OWK31581.1"/>
    </source>
</evidence>
<dbReference type="EMBL" id="NBBI01000002">
    <property type="protein sequence ID" value="OWK31581.1"/>
    <property type="molecule type" value="Genomic_DNA"/>
</dbReference>
<feature type="signal peptide" evidence="2">
    <location>
        <begin position="1"/>
        <end position="22"/>
    </location>
</feature>